<gene>
    <name evidence="2" type="ORF">ENH_00074140</name>
</gene>
<dbReference type="GeneID" id="25477544"/>
<dbReference type="Proteomes" id="UP000030754">
    <property type="component" value="Unassembled WGS sequence"/>
</dbReference>
<accession>U6N386</accession>
<evidence type="ECO:0000313" key="3">
    <source>
        <dbReference type="Proteomes" id="UP000030754"/>
    </source>
</evidence>
<feature type="region of interest" description="Disordered" evidence="1">
    <location>
        <begin position="883"/>
        <end position="911"/>
    </location>
</feature>
<feature type="region of interest" description="Disordered" evidence="1">
    <location>
        <begin position="327"/>
        <end position="353"/>
    </location>
</feature>
<organism evidence="2 3">
    <name type="scientific">Eimeria necatrix</name>
    <dbReference type="NCBI Taxonomy" id="51315"/>
    <lineage>
        <taxon>Eukaryota</taxon>
        <taxon>Sar</taxon>
        <taxon>Alveolata</taxon>
        <taxon>Apicomplexa</taxon>
        <taxon>Conoidasida</taxon>
        <taxon>Coccidia</taxon>
        <taxon>Eucoccidiorida</taxon>
        <taxon>Eimeriorina</taxon>
        <taxon>Eimeriidae</taxon>
        <taxon>Eimeria</taxon>
    </lineage>
</organism>
<dbReference type="RefSeq" id="XP_013438230.1">
    <property type="nucleotide sequence ID" value="XM_013582776.1"/>
</dbReference>
<reference evidence="2" key="2">
    <citation type="submission" date="2013-10" db="EMBL/GenBank/DDBJ databases">
        <authorList>
            <person name="Aslett M."/>
        </authorList>
    </citation>
    <scope>NUCLEOTIDE SEQUENCE [LARGE SCALE GENOMIC DNA]</scope>
    <source>
        <strain evidence="2">Houghton</strain>
    </source>
</reference>
<sequence length="1680" mass="182020">MPCAECWDPARAFFLAAHHQQRQELLVLLQNQVLRAPQHRPELESSPHEESEAQKQSQQKRQTLVERREGTYCARCCDNNYQGVQCEFDRNNRCTPYPVVYSCSLTCGCGISHITSSTGEGEHSRTDSRGLPEVICTARDSAPMAVVVPTEETQGASVGNSIIRLHRKTLRLLRGFSPLAKSIRFTLPVLDLPHACLGLPDVLDAGLLSAVVAAVQREAAAISPRSPKHSHLQQREVEGQHNQRQAERHQHDPVGQGTYMTATCATARVVAEPEPAEDGHVLLPERFQDLLVQESIRRDQQEHSQVPRQQTRFRRLRGGLQEELQQLDFTRNHPSGEFLLDDNGTSSSSDDLACDSEGQPHCYGCSRSDSSSSSKRRPGSSGCWQQMAVQLHSLIFGQDLALQEELLCTAPAAVAPYDKTRSEGPHAMDEANAIGARGAGFQCTSTAAYPVAHSASIMHGTAAAPTVFCGVASFRSPQHIAQSHSHQSLTAEVAQQLLSRVALVALEAHRHPMEHAQYRHANHYKVQLEQTKLQEQNEQQGWGKGSGSRGGCSCTVSSSRSFCMFLLRLLQDYRAQQQGHERLQLLLLQLVLLLVQQQLACHLCRSDERFFEHPALFVVQQLQQLLQRSSWSNDHKGQMLPRLFLVMNSLHQQKRLLLLLQLALLLRTWQVDCRSRHGSGVVRVAYLCILCGGLCYELREAAADILAAGALDELSATFQRTEIEETRASITLMDVTTLDAAKKTVTGASAVVLCASIAKAATKGNRAAAAAATELVASVACCFLLQQRYAKSRLAGPTGPCESDFIVRRNIREFAAEVAAPALPLLLLLLLPALHQPLVESTTMHDAAATPFSVSLQAAESLHLVRLALTQAQQTEFNSQASQQRHRQVVVKHQQSQPISQHRQQGSSKDLRQERRQFMRMLEQQLMGLLSTALRRCEERLDVLLPLLRWDCLRSNSILSSKRWTLIEAAAAAVEAPLGYVCVLVRLSRLATTTPAESSGPKEAPLEEVVASLVSMLLSFIHACGAGLIEGAKGASFVEPPAATTLDASLRSAAFGCFSKLLIALTEAARSTCKQIRQAEEAVTTTIISEGAASAASALQGCLARGAVALSRFCLELAAAGRPLPQHEQVSDFLDAAADAESTLLHFSSMHGEVEQQHRHLPPLACELLKLAIESPIVSSKYSSANYSGIRVGKGGDSSICYCAASCRYGVFTACEASCAQAGEIAKPSTIRDAKGVAPVAGDGAKTAADGRVLAPVPLSYVAVESIVAVALHAFARCLGHQRVSAGAATAEPSSAIYGNYSKRVPEERTIGTGAADFAVRILCTAWAQLIEPVLRQVCCPALSSAVGAATTAAVAGRPAAAAAAKTETARGAAMAALSVTTEQQHALAIIESRGSLVTAFSAAIAAVTAASAQTPRLRGSYSELQQLQQDFLLLLQDATVAAAHIVLCQEQASSRECCTGSLYEFHGGSYWNAAHRQDPVAVLEQLVQALLSHYDNRAIPVHLLPTKCVSCGISSSCCNSNDETSCLWPLMLQVAAAVPSLRSRALRLFVRLLRRLLAQQRQAEEQQQQQQLVEIWCLLYSFFCTGEAAATVASVERNCGSRSCCCYRMRLSDLLNQDDWVQCSALLLELLELLQQTAREVPCTIAAGASAHSHLAKTAARVNQLAEAEIASRRPPEAE</sequence>
<feature type="compositionally biased region" description="Basic and acidic residues" evidence="1">
    <location>
        <begin position="233"/>
        <end position="252"/>
    </location>
</feature>
<proteinExistence type="predicted"/>
<dbReference type="VEuPathDB" id="ToxoDB:ENH_00074140"/>
<feature type="region of interest" description="Disordered" evidence="1">
    <location>
        <begin position="221"/>
        <end position="257"/>
    </location>
</feature>
<evidence type="ECO:0000313" key="2">
    <source>
        <dbReference type="EMBL" id="CDJ69764.1"/>
    </source>
</evidence>
<evidence type="ECO:0000256" key="1">
    <source>
        <dbReference type="SAM" id="MobiDB-lite"/>
    </source>
</evidence>
<name>U6N386_9EIME</name>
<keyword evidence="3" id="KW-1185">Reference proteome</keyword>
<dbReference type="OrthoDB" id="348675at2759"/>
<feature type="region of interest" description="Disordered" evidence="1">
    <location>
        <begin position="38"/>
        <end position="61"/>
    </location>
</feature>
<dbReference type="EMBL" id="HG725792">
    <property type="protein sequence ID" value="CDJ69764.1"/>
    <property type="molecule type" value="Genomic_DNA"/>
</dbReference>
<feature type="compositionally biased region" description="Basic and acidic residues" evidence="1">
    <location>
        <begin position="39"/>
        <end position="53"/>
    </location>
</feature>
<protein>
    <submittedName>
        <fullName evidence="2">Uncharacterized protein</fullName>
    </submittedName>
</protein>
<reference evidence="2" key="1">
    <citation type="submission" date="2013-10" db="EMBL/GenBank/DDBJ databases">
        <title>Genomic analysis of the causative agents of coccidiosis in chickens.</title>
        <authorList>
            <person name="Reid A.J."/>
            <person name="Blake D."/>
            <person name="Billington K."/>
            <person name="Browne H."/>
            <person name="Dunn M."/>
            <person name="Hung S."/>
            <person name="Kawahara F."/>
            <person name="Miranda-Saavedra D."/>
            <person name="Mourier T."/>
            <person name="Nagra H."/>
            <person name="Otto T.D."/>
            <person name="Rawlings N."/>
            <person name="Sanchez A."/>
            <person name="Sanders M."/>
            <person name="Subramaniam C."/>
            <person name="Tay Y."/>
            <person name="Dear P."/>
            <person name="Doerig C."/>
            <person name="Gruber A."/>
            <person name="Parkinson J."/>
            <person name="Shirley M."/>
            <person name="Wan K.L."/>
            <person name="Berriman M."/>
            <person name="Tomley F."/>
            <person name="Pain A."/>
        </authorList>
    </citation>
    <scope>NUCLEOTIDE SEQUENCE [LARGE SCALE GENOMIC DNA]</scope>
    <source>
        <strain evidence="2">Houghton</strain>
    </source>
</reference>
<feature type="compositionally biased region" description="Low complexity" evidence="1">
    <location>
        <begin position="891"/>
        <end position="905"/>
    </location>
</feature>